<evidence type="ECO:0000256" key="3">
    <source>
        <dbReference type="ARBA" id="ARBA00022692"/>
    </source>
</evidence>
<feature type="transmembrane region" description="Helical" evidence="7">
    <location>
        <begin position="164"/>
        <end position="183"/>
    </location>
</feature>
<evidence type="ECO:0000256" key="1">
    <source>
        <dbReference type="ARBA" id="ARBA00004651"/>
    </source>
</evidence>
<keyword evidence="2" id="KW-1003">Cell membrane</keyword>
<evidence type="ECO:0000313" key="8">
    <source>
        <dbReference type="EMBL" id="MDS0259105.1"/>
    </source>
</evidence>
<feature type="region of interest" description="Disordered" evidence="6">
    <location>
        <begin position="353"/>
        <end position="376"/>
    </location>
</feature>
<reference evidence="8 9" key="1">
    <citation type="submission" date="2022-06" db="EMBL/GenBank/DDBJ databases">
        <title>Haloarcula sp. a new haloarchaeum isolate from saline soil.</title>
        <authorList>
            <person name="Strakova D."/>
            <person name="Galisteo C."/>
            <person name="Sanchez-Porro C."/>
            <person name="Ventosa A."/>
        </authorList>
    </citation>
    <scope>NUCLEOTIDE SEQUENCE [LARGE SCALE GENOMIC DNA]</scope>
    <source>
        <strain evidence="8 9">S1CR25-12</strain>
    </source>
</reference>
<proteinExistence type="predicted"/>
<dbReference type="RefSeq" id="WP_310918694.1">
    <property type="nucleotide sequence ID" value="NZ_JAMQON010000001.1"/>
</dbReference>
<evidence type="ECO:0000256" key="7">
    <source>
        <dbReference type="SAM" id="Phobius"/>
    </source>
</evidence>
<dbReference type="PANTHER" id="PTHR30213:SF0">
    <property type="entry name" value="UPF0761 MEMBRANE PROTEIN YIHY"/>
    <property type="match status" value="1"/>
</dbReference>
<keyword evidence="5 7" id="KW-0472">Membrane</keyword>
<feature type="transmembrane region" description="Helical" evidence="7">
    <location>
        <begin position="195"/>
        <end position="216"/>
    </location>
</feature>
<protein>
    <submittedName>
        <fullName evidence="8">YihY/virulence factor BrkB family protein</fullName>
    </submittedName>
</protein>
<feature type="transmembrane region" description="Helical" evidence="7">
    <location>
        <begin position="228"/>
        <end position="255"/>
    </location>
</feature>
<gene>
    <name evidence="8" type="ORF">NDI56_06835</name>
</gene>
<dbReference type="InterPro" id="IPR017039">
    <property type="entry name" value="Virul_fac_BrkB"/>
</dbReference>
<feature type="transmembrane region" description="Helical" evidence="7">
    <location>
        <begin position="25"/>
        <end position="48"/>
    </location>
</feature>
<feature type="transmembrane region" description="Helical" evidence="7">
    <location>
        <begin position="86"/>
        <end position="105"/>
    </location>
</feature>
<organism evidence="8 9">
    <name type="scientific">Haloarcula saliterrae</name>
    <dbReference type="NCBI Taxonomy" id="2950534"/>
    <lineage>
        <taxon>Archaea</taxon>
        <taxon>Methanobacteriati</taxon>
        <taxon>Methanobacteriota</taxon>
        <taxon>Stenosarchaea group</taxon>
        <taxon>Halobacteria</taxon>
        <taxon>Halobacteriales</taxon>
        <taxon>Haloarculaceae</taxon>
        <taxon>Haloarcula</taxon>
    </lineage>
</organism>
<evidence type="ECO:0000256" key="5">
    <source>
        <dbReference type="ARBA" id="ARBA00023136"/>
    </source>
</evidence>
<keyword evidence="9" id="KW-1185">Reference proteome</keyword>
<dbReference type="EMBL" id="JAMQON010000001">
    <property type="protein sequence ID" value="MDS0259105.1"/>
    <property type="molecule type" value="Genomic_DNA"/>
</dbReference>
<dbReference type="Pfam" id="PF03631">
    <property type="entry name" value="Virul_fac_BrkB"/>
    <property type="match status" value="1"/>
</dbReference>
<comment type="caution">
    <text evidence="8">The sequence shown here is derived from an EMBL/GenBank/DDBJ whole genome shotgun (WGS) entry which is preliminary data.</text>
</comment>
<name>A0ABU2FB79_9EURY</name>
<dbReference type="PANTHER" id="PTHR30213">
    <property type="entry name" value="INNER MEMBRANE PROTEIN YHJD"/>
    <property type="match status" value="1"/>
</dbReference>
<evidence type="ECO:0000256" key="4">
    <source>
        <dbReference type="ARBA" id="ARBA00022989"/>
    </source>
</evidence>
<feature type="transmembrane region" description="Helical" evidence="7">
    <location>
        <begin position="132"/>
        <end position="152"/>
    </location>
</feature>
<keyword evidence="4 7" id="KW-1133">Transmembrane helix</keyword>
<comment type="subcellular location">
    <subcellularLocation>
        <location evidence="1">Cell membrane</location>
        <topology evidence="1">Multi-pass membrane protein</topology>
    </subcellularLocation>
</comment>
<evidence type="ECO:0000256" key="6">
    <source>
        <dbReference type="SAM" id="MobiDB-lite"/>
    </source>
</evidence>
<evidence type="ECO:0000313" key="9">
    <source>
        <dbReference type="Proteomes" id="UP001259659"/>
    </source>
</evidence>
<accession>A0ABU2FB79</accession>
<sequence>MVTQSGAIDFGKRIASDFSEKNVSFMAAALAYHAFISLAPMLLLLFLVFSTIGIGLENQLLSSAVAWLPGPIAEVVTQLLQGETNGAGASVIGLLVLVWGTLKIFRGLDTAFSEIYETVDTNSLVDKLRDGMIVFVALALALLAMVGSSVVLGGLTARIPYSQWLTPVALLAGLVVAFYPIYYVFPDSDLGYRDVLPGVVVAAVGWGALQGLFQLYLSVADPSTGNFFGGVIVVVTYLYFSALVLLLGAVVNAVIGHHSMGGPGGVGRTEAHFATERTESFDLAGLVAYLADLRTELLAERGTHRRTELVGDRPKPDGDVEIVEQSTTEGETNQWLVTLRWEVSDDELVEHFAARTDAESAERADEAVTNDTRSDD</sequence>
<dbReference type="Proteomes" id="UP001259659">
    <property type="component" value="Unassembled WGS sequence"/>
</dbReference>
<evidence type="ECO:0000256" key="2">
    <source>
        <dbReference type="ARBA" id="ARBA00022475"/>
    </source>
</evidence>
<keyword evidence="3 7" id="KW-0812">Transmembrane</keyword>